<dbReference type="EMBL" id="QCYY01001824">
    <property type="protein sequence ID" value="ROT74991.1"/>
    <property type="molecule type" value="Genomic_DNA"/>
</dbReference>
<keyword evidence="2" id="KW-0472">Membrane</keyword>
<name>A0A423TEY1_PENVA</name>
<keyword evidence="4" id="KW-1185">Reference proteome</keyword>
<gene>
    <name evidence="3" type="ORF">C7M84_006491</name>
</gene>
<reference evidence="3 4" key="2">
    <citation type="submission" date="2019-01" db="EMBL/GenBank/DDBJ databases">
        <title>The decoding of complex shrimp genome reveals the adaptation for benthos swimmer, frequently molting mechanism and breeding impact on genome.</title>
        <authorList>
            <person name="Sun Y."/>
            <person name="Gao Y."/>
            <person name="Yu Y."/>
        </authorList>
    </citation>
    <scope>NUCLEOTIDE SEQUENCE [LARGE SCALE GENOMIC DNA]</scope>
    <source>
        <tissue evidence="3">Muscle</tissue>
    </source>
</reference>
<evidence type="ECO:0000313" key="3">
    <source>
        <dbReference type="EMBL" id="ROT74991.1"/>
    </source>
</evidence>
<feature type="compositionally biased region" description="Basic and acidic residues" evidence="1">
    <location>
        <begin position="1"/>
        <end position="22"/>
    </location>
</feature>
<sequence length="868" mass="95422">MRRCLRETEETEEKKGEKERGGGGRPLSAPCNTCFRRLTLIDETLGEVHAGAEVEGVLLPQEAVQGHHADVLTELVHGGPRGSSGSAFAASSSGDAGGRAAAVLASPRATWGASASWRGTDAEGGVLGGGEPLAGGRRRSRRWRFRPSRRTQGRRALFADAAAFASPRGTTHTEGQLSLSLLSAWRLLFRLARHLFPAPFSCLSVLPSLCSGSPWLAHGSPPRHPPLASLLSRALCFCSPLSLPSRALSLSSFRALSHLFRSSVLHTSSFCRPLRSHRSLISPLPLSSLPISLSALFFPALLRSPLWRFFPSRASSPASSFPSLLSASSRCSLRAPLSLLRSPFRSLHSGAFLTLSPLSFSPSRRSLFFPSPLSCFSPLRFRLSSSTACFPLSALLSPHSLSVFPISFSPSRALRSIALASYLLVPSLLLFVFALPHCYPYVRSARSFALSLSPGSALFTSLFSPFPNSTLLLSPLRTLHVSNCLSPLSLLRLSACSGRSRSFHLSLSLFRLRLSRLFTALRAGLSALTSFSCLRLSHLRSRPLLLSRSPLFAWLLHWFSFPHLGSRRSRCDFLPRAFRSLPRSLSPFCHVPFALPPRWLSTNPRYGFLLVLRFYYRCSLAFHYFSWLSALSFVFFLFALSCISFLLSSFPFHFLRHLFFSSSPLCFSLSRLCSLLSSHPFAFSPSFLSRLFQLLPLLPSSFPPMLRSFVCSCCSSPSFSLLCLRFPFPSPFFSYRPWLPPRSFQPAASLPALPRSSPAALCPYLRLDFRLLPHFPAKSLSPERFPSSRPCPPSPPYPFPPSRYHASRFPSPLICSPSLLASRPNLSAFPLALLALCVSRLPALSLSPISSCLPLPLLRAMLLPDSPL</sequence>
<feature type="transmembrane region" description="Helical" evidence="2">
    <location>
        <begin position="414"/>
        <end position="435"/>
    </location>
</feature>
<keyword evidence="2" id="KW-0812">Transmembrane</keyword>
<feature type="transmembrane region" description="Helical" evidence="2">
    <location>
        <begin position="631"/>
        <end position="655"/>
    </location>
</feature>
<comment type="caution">
    <text evidence="3">The sequence shown here is derived from an EMBL/GenBank/DDBJ whole genome shotgun (WGS) entry which is preliminary data.</text>
</comment>
<evidence type="ECO:0000256" key="1">
    <source>
        <dbReference type="SAM" id="MobiDB-lite"/>
    </source>
</evidence>
<dbReference type="AlphaFoldDB" id="A0A423TEY1"/>
<evidence type="ECO:0000256" key="2">
    <source>
        <dbReference type="SAM" id="Phobius"/>
    </source>
</evidence>
<proteinExistence type="predicted"/>
<evidence type="ECO:0000313" key="4">
    <source>
        <dbReference type="Proteomes" id="UP000283509"/>
    </source>
</evidence>
<organism evidence="3 4">
    <name type="scientific">Penaeus vannamei</name>
    <name type="common">Whiteleg shrimp</name>
    <name type="synonym">Litopenaeus vannamei</name>
    <dbReference type="NCBI Taxonomy" id="6689"/>
    <lineage>
        <taxon>Eukaryota</taxon>
        <taxon>Metazoa</taxon>
        <taxon>Ecdysozoa</taxon>
        <taxon>Arthropoda</taxon>
        <taxon>Crustacea</taxon>
        <taxon>Multicrustacea</taxon>
        <taxon>Malacostraca</taxon>
        <taxon>Eumalacostraca</taxon>
        <taxon>Eucarida</taxon>
        <taxon>Decapoda</taxon>
        <taxon>Dendrobranchiata</taxon>
        <taxon>Penaeoidea</taxon>
        <taxon>Penaeidae</taxon>
        <taxon>Penaeus</taxon>
    </lineage>
</organism>
<accession>A0A423TEY1</accession>
<protein>
    <submittedName>
        <fullName evidence="3">Uncharacterized protein</fullName>
    </submittedName>
</protein>
<feature type="region of interest" description="Disordered" evidence="1">
    <location>
        <begin position="1"/>
        <end position="28"/>
    </location>
</feature>
<dbReference type="Proteomes" id="UP000283509">
    <property type="component" value="Unassembled WGS sequence"/>
</dbReference>
<keyword evidence="2" id="KW-1133">Transmembrane helix</keyword>
<reference evidence="3 4" key="1">
    <citation type="submission" date="2018-04" db="EMBL/GenBank/DDBJ databases">
        <authorList>
            <person name="Zhang X."/>
            <person name="Yuan J."/>
            <person name="Li F."/>
            <person name="Xiang J."/>
        </authorList>
    </citation>
    <scope>NUCLEOTIDE SEQUENCE [LARGE SCALE GENOMIC DNA]</scope>
    <source>
        <tissue evidence="3">Muscle</tissue>
    </source>
</reference>